<organism evidence="11 12">
    <name type="scientific">candidate division WS6 bacterium 34_10</name>
    <dbReference type="NCBI Taxonomy" id="1641389"/>
    <lineage>
        <taxon>Bacteria</taxon>
        <taxon>Candidatus Dojkabacteria</taxon>
    </lineage>
</organism>
<dbReference type="PROSITE" id="PS00181">
    <property type="entry name" value="GLNA_ATP"/>
    <property type="match status" value="1"/>
</dbReference>
<evidence type="ECO:0000256" key="9">
    <source>
        <dbReference type="RuleBase" id="RU004356"/>
    </source>
</evidence>
<dbReference type="PANTHER" id="PTHR43785:SF12">
    <property type="entry name" value="TYPE-1 GLUTAMINE SYNTHETASE 2"/>
    <property type="match status" value="1"/>
</dbReference>
<accession>A0A117LZH3</accession>
<gene>
    <name evidence="11" type="ORF">XD93_1117</name>
</gene>
<dbReference type="EC" id="6.3.1.2" evidence="9"/>
<name>A0A117LZH3_9BACT</name>
<comment type="catalytic activity">
    <reaction evidence="9">
        <text>L-glutamate + NH4(+) + ATP = L-glutamine + ADP + phosphate + H(+)</text>
        <dbReference type="Rhea" id="RHEA:16169"/>
        <dbReference type="ChEBI" id="CHEBI:15378"/>
        <dbReference type="ChEBI" id="CHEBI:28938"/>
        <dbReference type="ChEBI" id="CHEBI:29985"/>
        <dbReference type="ChEBI" id="CHEBI:30616"/>
        <dbReference type="ChEBI" id="CHEBI:43474"/>
        <dbReference type="ChEBI" id="CHEBI:58359"/>
        <dbReference type="ChEBI" id="CHEBI:456216"/>
        <dbReference type="EC" id="6.3.1.2"/>
    </reaction>
</comment>
<keyword evidence="5 9" id="KW-0067">ATP-binding</keyword>
<comment type="caution">
    <text evidence="11">The sequence shown here is derived from an EMBL/GenBank/DDBJ whole genome shotgun (WGS) entry which is preliminary data.</text>
</comment>
<comment type="similarity">
    <text evidence="2 7 8">Belongs to the glutamine synthetase family.</text>
</comment>
<feature type="domain" description="GS catalytic" evidence="10">
    <location>
        <begin position="141"/>
        <end position="478"/>
    </location>
</feature>
<dbReference type="PROSITE" id="PS00180">
    <property type="entry name" value="GLNA_1"/>
    <property type="match status" value="1"/>
</dbReference>
<dbReference type="GO" id="GO:0006542">
    <property type="term" value="P:glutamine biosynthetic process"/>
    <property type="evidence" value="ECO:0007669"/>
    <property type="project" value="InterPro"/>
</dbReference>
<dbReference type="PROSITE" id="PS51987">
    <property type="entry name" value="GS_CATALYTIC"/>
    <property type="match status" value="1"/>
</dbReference>
<evidence type="ECO:0000256" key="2">
    <source>
        <dbReference type="ARBA" id="ARBA00009897"/>
    </source>
</evidence>
<evidence type="ECO:0000313" key="12">
    <source>
        <dbReference type="Proteomes" id="UP000053904"/>
    </source>
</evidence>
<dbReference type="EMBL" id="LGGO01000210">
    <property type="protein sequence ID" value="KUK76077.1"/>
    <property type="molecule type" value="Genomic_DNA"/>
</dbReference>
<keyword evidence="4 9" id="KW-0547">Nucleotide-binding</keyword>
<evidence type="ECO:0000259" key="10">
    <source>
        <dbReference type="PROSITE" id="PS51987"/>
    </source>
</evidence>
<dbReference type="Proteomes" id="UP000053904">
    <property type="component" value="Unassembled WGS sequence"/>
</dbReference>
<dbReference type="Pfam" id="PF00120">
    <property type="entry name" value="Gln-synt_C"/>
    <property type="match status" value="1"/>
</dbReference>
<dbReference type="InterPro" id="IPR008146">
    <property type="entry name" value="Gln_synth_cat_dom"/>
</dbReference>
<keyword evidence="3 9" id="KW-0436">Ligase</keyword>
<reference evidence="12" key="1">
    <citation type="journal article" date="2015" name="MBio">
        <title>Genome-Resolved Metagenomic Analysis Reveals Roles for Candidate Phyla and Other Microbial Community Members in Biogeochemical Transformations in Oil Reservoirs.</title>
        <authorList>
            <person name="Hu P."/>
            <person name="Tom L."/>
            <person name="Singh A."/>
            <person name="Thomas B.C."/>
            <person name="Baker B.J."/>
            <person name="Piceno Y.M."/>
            <person name="Andersen G.L."/>
            <person name="Banfield J.F."/>
        </authorList>
    </citation>
    <scope>NUCLEOTIDE SEQUENCE [LARGE SCALE GENOMIC DNA]</scope>
</reference>
<evidence type="ECO:0000256" key="3">
    <source>
        <dbReference type="ARBA" id="ARBA00022598"/>
    </source>
</evidence>
<dbReference type="SUPFAM" id="SSF54368">
    <property type="entry name" value="Glutamine synthetase, N-terminal domain"/>
    <property type="match status" value="1"/>
</dbReference>
<evidence type="ECO:0000256" key="5">
    <source>
        <dbReference type="ARBA" id="ARBA00022840"/>
    </source>
</evidence>
<dbReference type="GO" id="GO:0004356">
    <property type="term" value="F:glutamine synthetase activity"/>
    <property type="evidence" value="ECO:0007669"/>
    <property type="project" value="UniProtKB-EC"/>
</dbReference>
<dbReference type="InterPro" id="IPR027302">
    <property type="entry name" value="Gln_synth_N_conserv_site"/>
</dbReference>
<dbReference type="PANTHER" id="PTHR43785">
    <property type="entry name" value="GAMMA-GLUTAMYLPUTRESCINE SYNTHETASE"/>
    <property type="match status" value="1"/>
</dbReference>
<dbReference type="InterPro" id="IPR036651">
    <property type="entry name" value="Gln_synt_N_sf"/>
</dbReference>
<dbReference type="InterPro" id="IPR014746">
    <property type="entry name" value="Gln_synth/guanido_kin_cat_dom"/>
</dbReference>
<dbReference type="InterPro" id="IPR027303">
    <property type="entry name" value="Gln_synth_gly_rich_site"/>
</dbReference>
<sequence length="478" mass="55252">MYTEPTDFLSLSLKELEEKNLEAKKLRSKRTDLDPKEIEKKYKDYLKKEDGIKAVTVFFSDLEGRFHMLDYDKKYLLESDSNLTFDGSSVRGFSNVTESDLRLKLDWASFYWLPSSIFGPGKIAMFADIYTEDHEVHPCDFRARLKKLMEDLEKRDFMINVGAELEGFLLEGLDAETRYVERRGFELVSPGGYYHSLPKDKLRLFIDSTAEVQRALGFENEKDHPEVAPSQFELNYKYADVINAADQIQLYKLMARQVAENMDCTACFLPKPLTDINGSGMHTNISISKKGKNIFYNKSNPKTISKEGLDFTERILGNANEICLVLNSSVNSYRRLDPNYEAPNKIKYSHSDRTSMVRLPIGNEHSTRIEVRSVAPDTNPYLLIYTLLRTGLEGEKEKIDSKKRIRTKMLPSNIYDAIRIFKSSDFTTELLGEEAKERYLELKEAVANRSPKELGKTIKKSEVLYHHEITNQYLWNKF</sequence>
<comment type="cofactor">
    <cofactor evidence="1">
        <name>Mg(2+)</name>
        <dbReference type="ChEBI" id="CHEBI:18420"/>
    </cofactor>
</comment>
<evidence type="ECO:0000256" key="6">
    <source>
        <dbReference type="ARBA" id="ARBA00022842"/>
    </source>
</evidence>
<dbReference type="GO" id="GO:0005524">
    <property type="term" value="F:ATP binding"/>
    <property type="evidence" value="ECO:0007669"/>
    <property type="project" value="UniProtKB-KW"/>
</dbReference>
<dbReference type="SUPFAM" id="SSF55931">
    <property type="entry name" value="Glutamine synthetase/guanido kinase"/>
    <property type="match status" value="1"/>
</dbReference>
<dbReference type="Gene3D" id="3.10.20.70">
    <property type="entry name" value="Glutamine synthetase, N-terminal domain"/>
    <property type="match status" value="1"/>
</dbReference>
<keyword evidence="6" id="KW-0460">Magnesium</keyword>
<dbReference type="PATRIC" id="fig|1641389.3.peg.45"/>
<evidence type="ECO:0000256" key="1">
    <source>
        <dbReference type="ARBA" id="ARBA00001946"/>
    </source>
</evidence>
<dbReference type="InterPro" id="IPR008147">
    <property type="entry name" value="Gln_synt_N"/>
</dbReference>
<evidence type="ECO:0000313" key="11">
    <source>
        <dbReference type="EMBL" id="KUK76077.1"/>
    </source>
</evidence>
<dbReference type="Gene3D" id="3.30.590.10">
    <property type="entry name" value="Glutamine synthetase/guanido kinase, catalytic domain"/>
    <property type="match status" value="1"/>
</dbReference>
<proteinExistence type="inferred from homology"/>
<protein>
    <recommendedName>
        <fullName evidence="9">Glutamine synthetase</fullName>
        <ecNumber evidence="9">6.3.1.2</ecNumber>
    </recommendedName>
</protein>
<dbReference type="AlphaFoldDB" id="A0A117LZH3"/>
<dbReference type="SMART" id="SM01230">
    <property type="entry name" value="Gln-synt_C"/>
    <property type="match status" value="1"/>
</dbReference>
<evidence type="ECO:0000256" key="8">
    <source>
        <dbReference type="RuleBase" id="RU000384"/>
    </source>
</evidence>
<evidence type="ECO:0000256" key="4">
    <source>
        <dbReference type="ARBA" id="ARBA00022741"/>
    </source>
</evidence>
<dbReference type="Pfam" id="PF03951">
    <property type="entry name" value="Gln-synt_N"/>
    <property type="match status" value="1"/>
</dbReference>
<evidence type="ECO:0000256" key="7">
    <source>
        <dbReference type="PROSITE-ProRule" id="PRU01331"/>
    </source>
</evidence>